<dbReference type="InterPro" id="IPR011042">
    <property type="entry name" value="6-blade_b-propeller_TolB-like"/>
</dbReference>
<evidence type="ECO:0000256" key="9">
    <source>
        <dbReference type="ARBA" id="ARBA00022989"/>
    </source>
</evidence>
<dbReference type="InterPro" id="IPR008266">
    <property type="entry name" value="Tyr_kinase_AS"/>
</dbReference>
<dbReference type="InterPro" id="IPR000719">
    <property type="entry name" value="Prot_kinase_dom"/>
</dbReference>
<feature type="region of interest" description="Disordered" evidence="17">
    <location>
        <begin position="2870"/>
        <end position="2945"/>
    </location>
</feature>
<dbReference type="SUPFAM" id="SSF56112">
    <property type="entry name" value="Protein kinase-like (PK-like)"/>
    <property type="match status" value="2"/>
</dbReference>
<feature type="domain" description="Fibronectin type-III" evidence="20">
    <location>
        <begin position="176"/>
        <end position="277"/>
    </location>
</feature>
<keyword evidence="13" id="KW-0325">Glycoprotein</keyword>
<feature type="transmembrane region" description="Helical" evidence="18">
    <location>
        <begin position="536"/>
        <end position="560"/>
    </location>
</feature>
<name>A0ABY6LDW3_9ARAC</name>
<feature type="compositionally biased region" description="Low complexity" evidence="17">
    <location>
        <begin position="2605"/>
        <end position="2621"/>
    </location>
</feature>
<proteinExistence type="inferred from homology"/>
<dbReference type="InterPro" id="IPR020635">
    <property type="entry name" value="Tyr_kinase_cat_dom"/>
</dbReference>
<dbReference type="SUPFAM" id="SSF63825">
    <property type="entry name" value="YWTD domain"/>
    <property type="match status" value="3"/>
</dbReference>
<keyword evidence="3" id="KW-0808">Transferase</keyword>
<feature type="compositionally biased region" description="Polar residues" evidence="17">
    <location>
        <begin position="2636"/>
        <end position="2649"/>
    </location>
</feature>
<keyword evidence="4 16" id="KW-0812">Transmembrane</keyword>
<evidence type="ECO:0000256" key="8">
    <source>
        <dbReference type="ARBA" id="ARBA00022840"/>
    </source>
</evidence>
<feature type="transmembrane region" description="Helical" evidence="18">
    <location>
        <begin position="1020"/>
        <end position="1046"/>
    </location>
</feature>
<feature type="domain" description="Fibronectin type-III" evidence="20">
    <location>
        <begin position="1668"/>
        <end position="1773"/>
    </location>
</feature>
<feature type="domain" description="Fibronectin type-III" evidence="20">
    <location>
        <begin position="742"/>
        <end position="857"/>
    </location>
</feature>
<dbReference type="PROSITE" id="PS50853">
    <property type="entry name" value="FN3"/>
    <property type="match status" value="8"/>
</dbReference>
<feature type="region of interest" description="Disordered" evidence="17">
    <location>
        <begin position="2596"/>
        <end position="2659"/>
    </location>
</feature>
<evidence type="ECO:0000256" key="1">
    <source>
        <dbReference type="ARBA" id="ARBA00004167"/>
    </source>
</evidence>
<dbReference type="InterPro" id="IPR003961">
    <property type="entry name" value="FN3_dom"/>
</dbReference>
<dbReference type="Gene3D" id="2.60.40.10">
    <property type="entry name" value="Immunoglobulins"/>
    <property type="match status" value="7"/>
</dbReference>
<dbReference type="SMART" id="SM00219">
    <property type="entry name" value="TyrKc"/>
    <property type="match status" value="1"/>
</dbReference>
<feature type="binding site" evidence="15">
    <location>
        <position position="2242"/>
    </location>
    <ligand>
        <name>ATP</name>
        <dbReference type="ChEBI" id="CHEBI:30616"/>
    </ligand>
</feature>
<dbReference type="PROSITE" id="PS00239">
    <property type="entry name" value="RECEPTOR_TYR_KIN_II"/>
    <property type="match status" value="1"/>
</dbReference>
<keyword evidence="10 18" id="KW-0472">Membrane</keyword>
<dbReference type="InterPro" id="IPR013783">
    <property type="entry name" value="Ig-like_fold"/>
</dbReference>
<dbReference type="SMART" id="SM00060">
    <property type="entry name" value="FN3"/>
    <property type="match status" value="9"/>
</dbReference>
<keyword evidence="11" id="KW-0829">Tyrosine-protein kinase</keyword>
<evidence type="ECO:0000256" key="2">
    <source>
        <dbReference type="ARBA" id="ARBA00022553"/>
    </source>
</evidence>
<keyword evidence="5" id="KW-0677">Repeat</keyword>
<dbReference type="SUPFAM" id="SSF49265">
    <property type="entry name" value="Fibronectin type III"/>
    <property type="match status" value="5"/>
</dbReference>
<protein>
    <recommendedName>
        <fullName evidence="16">Tyrosine-protein kinase receptor</fullName>
        <ecNumber evidence="16">2.7.10.1</ecNumber>
    </recommendedName>
</protein>
<dbReference type="PROSITE" id="PS00107">
    <property type="entry name" value="PROTEIN_KINASE_ATP"/>
    <property type="match status" value="1"/>
</dbReference>
<evidence type="ECO:0000256" key="5">
    <source>
        <dbReference type="ARBA" id="ARBA00022737"/>
    </source>
</evidence>
<keyword evidence="6 15" id="KW-0547">Nucleotide-binding</keyword>
<keyword evidence="2 16" id="KW-0597">Phosphoprotein</keyword>
<evidence type="ECO:0000256" key="7">
    <source>
        <dbReference type="ARBA" id="ARBA00022777"/>
    </source>
</evidence>
<feature type="compositionally biased region" description="Polar residues" evidence="17">
    <location>
        <begin position="2930"/>
        <end position="2941"/>
    </location>
</feature>
<feature type="compositionally biased region" description="Basic and acidic residues" evidence="17">
    <location>
        <begin position="2995"/>
        <end position="3010"/>
    </location>
</feature>
<feature type="compositionally biased region" description="Low complexity" evidence="17">
    <location>
        <begin position="2879"/>
        <end position="2895"/>
    </location>
</feature>
<comment type="catalytic activity">
    <reaction evidence="14 16">
        <text>L-tyrosyl-[protein] + ATP = O-phospho-L-tyrosyl-[protein] + ADP + H(+)</text>
        <dbReference type="Rhea" id="RHEA:10596"/>
        <dbReference type="Rhea" id="RHEA-COMP:10136"/>
        <dbReference type="Rhea" id="RHEA-COMP:20101"/>
        <dbReference type="ChEBI" id="CHEBI:15378"/>
        <dbReference type="ChEBI" id="CHEBI:30616"/>
        <dbReference type="ChEBI" id="CHEBI:46858"/>
        <dbReference type="ChEBI" id="CHEBI:61978"/>
        <dbReference type="ChEBI" id="CHEBI:456216"/>
        <dbReference type="EC" id="2.7.10.1"/>
    </reaction>
</comment>
<feature type="region of interest" description="Disordered" evidence="17">
    <location>
        <begin position="2959"/>
        <end position="3028"/>
    </location>
</feature>
<feature type="domain" description="Protein kinase" evidence="19">
    <location>
        <begin position="2207"/>
        <end position="2516"/>
    </location>
</feature>
<evidence type="ECO:0000256" key="13">
    <source>
        <dbReference type="ARBA" id="ARBA00023180"/>
    </source>
</evidence>
<dbReference type="Gene3D" id="1.10.510.10">
    <property type="entry name" value="Transferase(Phosphotransferase) domain 1"/>
    <property type="match status" value="2"/>
</dbReference>
<keyword evidence="8 15" id="KW-0067">ATP-binding</keyword>
<dbReference type="Gene3D" id="2.120.10.30">
    <property type="entry name" value="TolB, C-terminal domain"/>
    <property type="match status" value="3"/>
</dbReference>
<evidence type="ECO:0000256" key="10">
    <source>
        <dbReference type="ARBA" id="ARBA00023136"/>
    </source>
</evidence>
<dbReference type="InterPro" id="IPR000033">
    <property type="entry name" value="LDLR_classB_rpt"/>
</dbReference>
<evidence type="ECO:0000256" key="17">
    <source>
        <dbReference type="SAM" id="MobiDB-lite"/>
    </source>
</evidence>
<evidence type="ECO:0000259" key="19">
    <source>
        <dbReference type="PROSITE" id="PS50011"/>
    </source>
</evidence>
<dbReference type="Pfam" id="PF07714">
    <property type="entry name" value="PK_Tyr_Ser-Thr"/>
    <property type="match status" value="2"/>
</dbReference>
<dbReference type="PRINTS" id="PR00109">
    <property type="entry name" value="TYRKINASE"/>
</dbReference>
<evidence type="ECO:0000313" key="21">
    <source>
        <dbReference type="EMBL" id="UYV79376.1"/>
    </source>
</evidence>
<dbReference type="EC" id="2.7.10.1" evidence="16"/>
<dbReference type="InterPro" id="IPR002011">
    <property type="entry name" value="Tyr_kinase_rcpt_2_CS"/>
</dbReference>
<evidence type="ECO:0000313" key="22">
    <source>
        <dbReference type="Proteomes" id="UP001235939"/>
    </source>
</evidence>
<dbReference type="SMART" id="SM00135">
    <property type="entry name" value="LY"/>
    <property type="match status" value="4"/>
</dbReference>
<evidence type="ECO:0000256" key="6">
    <source>
        <dbReference type="ARBA" id="ARBA00022741"/>
    </source>
</evidence>
<dbReference type="PANTHER" id="PTHR24416:SF527">
    <property type="entry name" value="PROTO-ONCOGENE TYROSINE-PROTEIN KINASE ROS"/>
    <property type="match status" value="1"/>
</dbReference>
<dbReference type="EMBL" id="CP092879">
    <property type="protein sequence ID" value="UYV79376.1"/>
    <property type="molecule type" value="Genomic_DNA"/>
</dbReference>
<evidence type="ECO:0000256" key="15">
    <source>
        <dbReference type="PROSITE-ProRule" id="PRU10141"/>
    </source>
</evidence>
<dbReference type="PROSITE" id="PS00109">
    <property type="entry name" value="PROTEIN_KINASE_TYR"/>
    <property type="match status" value="1"/>
</dbReference>
<feature type="domain" description="Fibronectin type-III" evidence="20">
    <location>
        <begin position="1880"/>
        <end position="1979"/>
    </location>
</feature>
<evidence type="ECO:0000256" key="11">
    <source>
        <dbReference type="ARBA" id="ARBA00023137"/>
    </source>
</evidence>
<organism evidence="21 22">
    <name type="scientific">Cordylochernes scorpioides</name>
    <dbReference type="NCBI Taxonomy" id="51811"/>
    <lineage>
        <taxon>Eukaryota</taxon>
        <taxon>Metazoa</taxon>
        <taxon>Ecdysozoa</taxon>
        <taxon>Arthropoda</taxon>
        <taxon>Chelicerata</taxon>
        <taxon>Arachnida</taxon>
        <taxon>Pseudoscorpiones</taxon>
        <taxon>Cheliferoidea</taxon>
        <taxon>Chernetidae</taxon>
        <taxon>Cordylochernes</taxon>
    </lineage>
</organism>
<keyword evidence="12 16" id="KW-0675">Receptor</keyword>
<dbReference type="InterPro" id="IPR001245">
    <property type="entry name" value="Ser-Thr/Tyr_kinase_cat_dom"/>
</dbReference>
<keyword evidence="7" id="KW-0418">Kinase</keyword>
<evidence type="ECO:0000256" key="18">
    <source>
        <dbReference type="SAM" id="Phobius"/>
    </source>
</evidence>
<dbReference type="InterPro" id="IPR017441">
    <property type="entry name" value="Protein_kinase_ATP_BS"/>
</dbReference>
<feature type="compositionally biased region" description="Polar residues" evidence="17">
    <location>
        <begin position="2910"/>
        <end position="2923"/>
    </location>
</feature>
<reference evidence="21 22" key="1">
    <citation type="submission" date="2022-01" db="EMBL/GenBank/DDBJ databases">
        <title>A chromosomal length assembly of Cordylochernes scorpioides.</title>
        <authorList>
            <person name="Zeh D."/>
            <person name="Zeh J."/>
        </authorList>
    </citation>
    <scope>NUCLEOTIDE SEQUENCE [LARGE SCALE GENOMIC DNA]</scope>
    <source>
        <strain evidence="21">IN4F17</strain>
        <tissue evidence="21">Whole Body</tissue>
    </source>
</reference>
<comment type="similarity">
    <text evidence="16">Belongs to the protein kinase superfamily. Tyr protein kinase family. Insulin receptor subfamily.</text>
</comment>
<dbReference type="Pfam" id="PF00041">
    <property type="entry name" value="fn3"/>
    <property type="match status" value="6"/>
</dbReference>
<dbReference type="InterPro" id="IPR050122">
    <property type="entry name" value="RTK"/>
</dbReference>
<gene>
    <name evidence="21" type="ORF">LAZ67_17002363</name>
</gene>
<dbReference type="Proteomes" id="UP001235939">
    <property type="component" value="Chromosome 17"/>
</dbReference>
<keyword evidence="9 18" id="KW-1133">Transmembrane helix</keyword>
<feature type="domain" description="Fibronectin type-III" evidence="20">
    <location>
        <begin position="1242"/>
        <end position="1345"/>
    </location>
</feature>
<dbReference type="PANTHER" id="PTHR24416">
    <property type="entry name" value="TYROSINE-PROTEIN KINASE RECEPTOR"/>
    <property type="match status" value="1"/>
</dbReference>
<feature type="compositionally biased region" description="Polar residues" evidence="17">
    <location>
        <begin position="2972"/>
        <end position="2989"/>
    </location>
</feature>
<feature type="compositionally biased region" description="Polar residues" evidence="17">
    <location>
        <begin position="3012"/>
        <end position="3026"/>
    </location>
</feature>
<feature type="domain" description="Fibronectin type-III" evidence="20">
    <location>
        <begin position="280"/>
        <end position="377"/>
    </location>
</feature>
<comment type="subcellular location">
    <subcellularLocation>
        <location evidence="1">Membrane</location>
        <topology evidence="1">Single-pass membrane protein</topology>
    </subcellularLocation>
</comment>
<feature type="domain" description="Fibronectin type-III" evidence="20">
    <location>
        <begin position="1777"/>
        <end position="1879"/>
    </location>
</feature>
<evidence type="ECO:0000256" key="12">
    <source>
        <dbReference type="ARBA" id="ARBA00023170"/>
    </source>
</evidence>
<dbReference type="Gene3D" id="3.30.200.20">
    <property type="entry name" value="Phosphorylase Kinase, domain 1"/>
    <property type="match status" value="1"/>
</dbReference>
<keyword evidence="22" id="KW-1185">Reference proteome</keyword>
<evidence type="ECO:0000256" key="3">
    <source>
        <dbReference type="ARBA" id="ARBA00022679"/>
    </source>
</evidence>
<dbReference type="InterPro" id="IPR036116">
    <property type="entry name" value="FN3_sf"/>
</dbReference>
<evidence type="ECO:0000259" key="20">
    <source>
        <dbReference type="PROSITE" id="PS50853"/>
    </source>
</evidence>
<evidence type="ECO:0000256" key="16">
    <source>
        <dbReference type="RuleBase" id="RU000312"/>
    </source>
</evidence>
<evidence type="ECO:0000256" key="4">
    <source>
        <dbReference type="ARBA" id="ARBA00022692"/>
    </source>
</evidence>
<feature type="domain" description="Fibronectin type-III" evidence="20">
    <location>
        <begin position="1983"/>
        <end position="2084"/>
    </location>
</feature>
<dbReference type="PROSITE" id="PS50011">
    <property type="entry name" value="PROTEIN_KINASE_DOM"/>
    <property type="match status" value="1"/>
</dbReference>
<dbReference type="CDD" id="cd00063">
    <property type="entry name" value="FN3"/>
    <property type="match status" value="7"/>
</dbReference>
<dbReference type="InterPro" id="IPR011009">
    <property type="entry name" value="Kinase-like_dom_sf"/>
</dbReference>
<evidence type="ECO:0000256" key="14">
    <source>
        <dbReference type="ARBA" id="ARBA00051243"/>
    </source>
</evidence>
<sequence length="3065" mass="338890">MEWCPEKEREVAYRNWTLIFGLGDDLQISDLGDYPQRCGLWNHLLQNLDKAMISREGDYGIISGDEWNTESVQRDDLQRCGLDNKSTVRKNLFMVRLPEDFSIVMTNLESVIRMSRSTSHPQCQQGCDLWDPSSDLTCQKLCEKNDDSERWVLYCTMGCNLAVSHNLQRLEATLGVPGAPYLVADSRRHDSLELQWPPSPSDLAPPPRFLVQWRYEEASGTRPWEYYRPEEPLISPKALIEGLHPYTKYRFRVAWLLLPSANPLYSDESIPISTQASGVPATSPTITSLTAVGPTRVAVSWSPPDFPNGPVVSYVLYLREMGSENVVIKDLEASKPEDLYFMFTNLRPNKTYSLSVGARNLAGEGPTHVRQVTTPARHDGTVGPQSPPHLVIASPDSVLMQSLSILDDPFTVFHPLNTSIQIRGEYSSDCSPGVSLHVKQQAVFVSDSTGRVLRVPIQDPRHSIEPLAVAGTGLSQPSRLAVDWLNNHLYVGEPSSIARCRLPSSRCEVVVSGFETPPSDLQVDPCNGYVSVCLSFIYLSFILSLVYVVQTIIIMVCRIWRLLILYLPHMSTHMKSSSTFSLTNMPCMFRYLFWATKNGSKGGGLYRLDLDRIQSRVVPQQEAQLVARHSGLEAFAVDHRNFRLLVPRGNTVVSLALDGSDAADIRANSQAPQFAAVTSLASHSGLFYWTTASGEVFGEEAHSGKFYHNAYLLGKGLFFDIDVLHPEDQPHPSKYDYYPSLIPHNPVEEVQAIFLEDTAKITWSRPRLLGGLAYCETLINLLFDWVPGRGAWQNWLYEVSLFDPKAALTIYSHNISGTAHTLTDLSPGTLYTLRVRAYTTGGRGPWSPDFTGSTLRPSEYLVDLKPYLLWTGTEGLLRSDLVGEGLEPVLHSQVALSGLTWHSDGRLILATPEGSVLGLEGPRRGPSRLANITQVSALAIDWMAPKLYWASPLQQTISRCGLDGSAPETLPVVTLAPRQMTVDSPASTLYWVTAHSLECSRLNGDHHRAYFRTGLFSGKYGFVVVVYIVCTVMGVTLNLDGGWVYWMIRSAEGSTLYRAPLAQNVQGPLETSVQRVGRLPADRDLQGPLFYFSNRLFWAGGEGAPLISDLNGTNVASLQGLGLRPLRCLGVVDPSLQPYPDGLSASTIRVVPEAVSQLQAEGTWANFSLVWPAVLNTNFGKVFYELKLESRPTVVTSDTSYPYPDQLSPHSLLGVAMRAFTYWGSSRQVFFQVHTPMSTPSQPLRPRGFATFAPPDIDLEFRWDPPARPNGPLSGYRLTCWLFLDGVAIPVCGGQASGILLGPGVTRHVLLGQLPNNTYHFQVQAFTTVGAGPRSEEVLITTYREHSVPQLALARGPLGVSLLDVDSGSITDLVPKAIGALSLSLLTRERRLFWLEDNGSLLECGFDGTNLTSATIYKYHLGLEVGNTSYFIDLPTLWERTLAVPRFFPALGRVDLPSSPSLAVDWVGRRVYWTARALGSELWRLDLATGRRAMIYRTPHPIGAILVHPASGTLVLTLLNLGDETKGSLVALDLEGQGERPLMSTGCGCDRGPAVVGGAGRAVTLSPGGTLVWAEARQGHLWSMDLQGCKCQLRWNSSLEASSMPLAMNGRTIYWADKDSLFWTSGPTDHPTLDNLTLPGIEAMVLFGRHAQPYPDPACLMPLPYSNAPSLLHRTCTSLVLRLEIAERPRHCKSSSFASVKYTIHYGPTLTSNCSVNISECLSMSTYNQTMTLEPLLSFTNYTLRVSASTHFGPPELPWPSTGPRLVVRTREGVPSPPLDISAKAITPRQVEVRWRKPASPNGEGIWYEVRWRSEHHRGGPQGHQVVLGGATDPATGHLIATINAMPSNASFEVWVRALSEHGDLHSDSERVIVTMPELPDGLSLIDSGPSWLSLSWTAPHGDLVVSHSLEYTRLGESQWLKATPQPVPTVGGTQYNFTIRDLRPVTRYAVRMLLTYKTSTAKFVWPQDLSMIFPTRPDRPGSPGVPSVREVASGVYQVVWQEAADHGGDMLLYELQCRTLDDEGTEDHILEEVWNTVQNDSESHWVVSGLRDNHNYAFRVRALNELGSSEYVPSAEPFFLPALHASLMESGSQSLGLILAASLCSLVLVIALMVLAYYLGKLVFPIQYDAMINHVIVRLVHKRRELDKKSPGVQYLDPPPDLELATLRELPLHGNFVHQNNVLYAISDLPTDEELAVLPHISRDQIVLTKFLGSGAFGEVFEGLANDLDGDGTPPTRVAVKTLRKGAKEQEKAEFLKEAKLMSHFQHEHILRMLGICLDNNPNFLILELMEGGDLLTFLRAHRPQLVGAGSRLDLVELTSICADVARGGRYLEELHFVHRDLAARNCLVSEPIPGRRLVKIGDFGLARDVYKHDYYRKEGEGMLPVRWMAPESLIDGVFTCQSDIWSFGVLLWEVMTLGQQPYPARSNPEVLQFICNGGRPEAPPNCPEIMYVHPYCFIYTLYTPIPNESSFHTLTMEKQTCPDIMHDLMTRCWNYFPSDRPTFAYCLEKLEDYAPQEPNMVHNQSYLVTRQQSACSSSASCSLPSARLAAFDNLAYHSDELPSCSAALPSGRMPAMEDGPSRYLEILGDTQDADGYEIPKLPPNIIAASPSPSQVVLLPPSSPAPEEKRPEDSPNPQEAPGTSTEQTGGPPPSYSQVVRNGYLSMTSLPPVIASALRKSFGVLLWEVMTLGQQPYPARSNPEVLQFICNGGRPEAPPNCPEIMYVHPYCYIYTLYIPISNESSSTPSLWKNKPAQTSCTHDLMTRCWNYFPSDRPTFAYCLEKLEDYAPQEPNMVHNQSYLVTRQQSACSSSASCSLPSARLAAFDNLAYHSDELPSCSAALPSGRMPAMEDGPSRYLEILGDTQDADGYEIPKLPPNIIAASPSPSQVVLLPPSSPAPEEKRPEDSPNPQEAPGTSTEQTGGPPPSYSQVQPGRNQILDTRPKRYDRILNLITESKEEDVTPMNGGQLRESQSVSTADAQVTSSAIAATGRDTMRRGEINISEERKTQRNSTTLKPNLRNPTMNHRGKFSVATEALPHIPVETDKISHLLEDLAGRPAMKIR</sequence>
<accession>A0ABY6LDW3</accession>